<organism evidence="1 2">
    <name type="scientific">Cyphomyrmex costatus</name>
    <dbReference type="NCBI Taxonomy" id="456900"/>
    <lineage>
        <taxon>Eukaryota</taxon>
        <taxon>Metazoa</taxon>
        <taxon>Ecdysozoa</taxon>
        <taxon>Arthropoda</taxon>
        <taxon>Hexapoda</taxon>
        <taxon>Insecta</taxon>
        <taxon>Pterygota</taxon>
        <taxon>Neoptera</taxon>
        <taxon>Endopterygota</taxon>
        <taxon>Hymenoptera</taxon>
        <taxon>Apocrita</taxon>
        <taxon>Aculeata</taxon>
        <taxon>Formicoidea</taxon>
        <taxon>Formicidae</taxon>
        <taxon>Myrmicinae</taxon>
        <taxon>Cyphomyrmex</taxon>
    </lineage>
</organism>
<dbReference type="EMBL" id="KQ976870">
    <property type="protein sequence ID" value="KYN07774.1"/>
    <property type="molecule type" value="Genomic_DNA"/>
</dbReference>
<evidence type="ECO:0000313" key="2">
    <source>
        <dbReference type="Proteomes" id="UP000078542"/>
    </source>
</evidence>
<proteinExistence type="predicted"/>
<evidence type="ECO:0000313" key="1">
    <source>
        <dbReference type="EMBL" id="KYN07774.1"/>
    </source>
</evidence>
<dbReference type="AlphaFoldDB" id="A0A195D5R3"/>
<keyword evidence="2" id="KW-1185">Reference proteome</keyword>
<sequence>MFSRVVDTPEVAATKVAHAAAHVHERINLANEIARSSGGALNSSDVVDKHSDCKILNAPKVAIAPAVNGRVVPLVFGKTSSLLWYLLCQKYAARRDQNLANDIKSINALPVAGRALGRMLMFMAD</sequence>
<accession>A0A195D5R3</accession>
<name>A0A195D5R3_9HYME</name>
<dbReference type="Proteomes" id="UP000078542">
    <property type="component" value="Unassembled WGS sequence"/>
</dbReference>
<reference evidence="1 2" key="1">
    <citation type="submission" date="2016-03" db="EMBL/GenBank/DDBJ databases">
        <title>Cyphomyrmex costatus WGS genome.</title>
        <authorList>
            <person name="Nygaard S."/>
            <person name="Hu H."/>
            <person name="Boomsma J."/>
            <person name="Zhang G."/>
        </authorList>
    </citation>
    <scope>NUCLEOTIDE SEQUENCE [LARGE SCALE GENOMIC DNA]</scope>
    <source>
        <strain evidence="1">MS0001</strain>
        <tissue evidence="1">Whole body</tissue>
    </source>
</reference>
<dbReference type="STRING" id="456900.A0A195D5R3"/>
<gene>
    <name evidence="1" type="ORF">ALC62_01285</name>
</gene>
<protein>
    <submittedName>
        <fullName evidence="1">Uncharacterized protein</fullName>
    </submittedName>
</protein>